<dbReference type="GO" id="GO:0019310">
    <property type="term" value="P:inositol catabolic process"/>
    <property type="evidence" value="ECO:0007669"/>
    <property type="project" value="InterPro"/>
</dbReference>
<dbReference type="SUPFAM" id="SSF51182">
    <property type="entry name" value="RmlC-like cupins"/>
    <property type="match status" value="1"/>
</dbReference>
<dbReference type="InterPro" id="IPR021120">
    <property type="entry name" value="KduI/IolB_isomerase"/>
</dbReference>
<dbReference type="InterPro" id="IPR024203">
    <property type="entry name" value="Deoxy-glucuronate_isom_IolB"/>
</dbReference>
<keyword evidence="3" id="KW-1185">Reference proteome</keyword>
<dbReference type="GO" id="GO:0102482">
    <property type="term" value="F:5-deoxy-D-glucuronate isomerase activity"/>
    <property type="evidence" value="ECO:0007669"/>
    <property type="project" value="UniProtKB-EC"/>
</dbReference>
<sequence length="295" mass="31806">MTARHRPLGSLRDGDDPVVLTPADAGWSFAGLRVLTVAAGTTRTVHTGDSEAFVLPLSGGVTVAVDGREFELAGRRSVFTRVTDFAYVPRDAEVVIGAERDAVVALPMARCERRLDARYGAAEEVPVEVRGAGAATRQVNNFGVPGVWDQADRLIACEVLTPEGNWSSYPPHKHDEDRVGESVNEEIYYFRIAGPDGITPNRNGFGLHRTYTADGEIDDTVTVGDGGVFLIPRGYHGPSVAAPGYPMYYLNVLAGPGPDRSMAFCDDPAHTWVRESWGALAPDPRCPLTGPEERS</sequence>
<dbReference type="Gene3D" id="2.60.120.10">
    <property type="entry name" value="Jelly Rolls"/>
    <property type="match status" value="2"/>
</dbReference>
<organism evidence="2 3">
    <name type="scientific">Nocardia stercoris</name>
    <dbReference type="NCBI Taxonomy" id="2483361"/>
    <lineage>
        <taxon>Bacteria</taxon>
        <taxon>Bacillati</taxon>
        <taxon>Actinomycetota</taxon>
        <taxon>Actinomycetes</taxon>
        <taxon>Mycobacteriales</taxon>
        <taxon>Nocardiaceae</taxon>
        <taxon>Nocardia</taxon>
    </lineage>
</organism>
<dbReference type="NCBIfam" id="TIGR04378">
    <property type="entry name" value="myo_inos_iolB"/>
    <property type="match status" value="1"/>
</dbReference>
<dbReference type="Proteomes" id="UP000279275">
    <property type="component" value="Unassembled WGS sequence"/>
</dbReference>
<dbReference type="Pfam" id="PF04962">
    <property type="entry name" value="KduI"/>
    <property type="match status" value="1"/>
</dbReference>
<dbReference type="EMBL" id="RFFH01000001">
    <property type="protein sequence ID" value="RMI35484.1"/>
    <property type="molecule type" value="Genomic_DNA"/>
</dbReference>
<dbReference type="PANTHER" id="PTHR39193">
    <property type="entry name" value="5-DEOXY-GLUCURONATE ISOMERASE"/>
    <property type="match status" value="1"/>
</dbReference>
<dbReference type="PANTHER" id="PTHR39193:SF1">
    <property type="entry name" value="5-DEOXY-GLUCURONATE ISOMERASE"/>
    <property type="match status" value="1"/>
</dbReference>
<accession>A0A3M2LDK2</accession>
<name>A0A3M2LDK2_9NOCA</name>
<reference evidence="2 3" key="1">
    <citation type="submission" date="2018-10" db="EMBL/GenBank/DDBJ databases">
        <title>Isolation from cow dung.</title>
        <authorList>
            <person name="Ling L."/>
        </authorList>
    </citation>
    <scope>NUCLEOTIDE SEQUENCE [LARGE SCALE GENOMIC DNA]</scope>
    <source>
        <strain evidence="2 3">NEAU-LL90</strain>
    </source>
</reference>
<comment type="caution">
    <text evidence="2">The sequence shown here is derived from an EMBL/GenBank/DDBJ whole genome shotgun (WGS) entry which is preliminary data.</text>
</comment>
<dbReference type="EC" id="5.3.1.30" evidence="2"/>
<dbReference type="RefSeq" id="WP_122186461.1">
    <property type="nucleotide sequence ID" value="NZ_RFFH01000001.1"/>
</dbReference>
<dbReference type="GO" id="GO:0008880">
    <property type="term" value="F:glucuronate isomerase activity"/>
    <property type="evidence" value="ECO:0007669"/>
    <property type="project" value="InterPro"/>
</dbReference>
<dbReference type="OrthoDB" id="9799936at2"/>
<dbReference type="AlphaFoldDB" id="A0A3M2LDK2"/>
<protein>
    <submittedName>
        <fullName evidence="2">5-deoxy-glucuronate isomerase</fullName>
        <ecNumber evidence="2">5.3.1.30</ecNumber>
    </submittedName>
</protein>
<dbReference type="PIRSF" id="PIRSF036628">
    <property type="entry name" value="IolB"/>
    <property type="match status" value="1"/>
</dbReference>
<evidence type="ECO:0000256" key="1">
    <source>
        <dbReference type="ARBA" id="ARBA00023235"/>
    </source>
</evidence>
<gene>
    <name evidence="2" type="primary">iolB</name>
    <name evidence="2" type="ORF">EBN03_04320</name>
</gene>
<keyword evidence="1 2" id="KW-0413">Isomerase</keyword>
<dbReference type="InterPro" id="IPR011051">
    <property type="entry name" value="RmlC_Cupin_sf"/>
</dbReference>
<dbReference type="InterPro" id="IPR014710">
    <property type="entry name" value="RmlC-like_jellyroll"/>
</dbReference>
<evidence type="ECO:0000313" key="3">
    <source>
        <dbReference type="Proteomes" id="UP000279275"/>
    </source>
</evidence>
<proteinExistence type="predicted"/>
<evidence type="ECO:0000313" key="2">
    <source>
        <dbReference type="EMBL" id="RMI35484.1"/>
    </source>
</evidence>